<feature type="compositionally biased region" description="Basic residues" evidence="1">
    <location>
        <begin position="490"/>
        <end position="504"/>
    </location>
</feature>
<reference evidence="3" key="2">
    <citation type="submission" date="2021-04" db="EMBL/GenBank/DDBJ databases">
        <authorList>
            <person name="Gilroy R."/>
        </authorList>
    </citation>
    <scope>NUCLEOTIDE SEQUENCE</scope>
    <source>
        <strain evidence="3">ChiHjej8B7-3636</strain>
    </source>
</reference>
<dbReference type="InterPro" id="IPR003615">
    <property type="entry name" value="HNH_nuc"/>
</dbReference>
<organism evidence="3 4">
    <name type="scientific">Candidatus Microbacterium stercoravium</name>
    <dbReference type="NCBI Taxonomy" id="2838697"/>
    <lineage>
        <taxon>Bacteria</taxon>
        <taxon>Bacillati</taxon>
        <taxon>Actinomycetota</taxon>
        <taxon>Actinomycetes</taxon>
        <taxon>Micrococcales</taxon>
        <taxon>Microbacteriaceae</taxon>
        <taxon>Microbacterium</taxon>
    </lineage>
</organism>
<dbReference type="InterPro" id="IPR003870">
    <property type="entry name" value="DUF222"/>
</dbReference>
<accession>A0A9D2H653</accession>
<dbReference type="Pfam" id="PF02720">
    <property type="entry name" value="DUF222"/>
    <property type="match status" value="1"/>
</dbReference>
<name>A0A9D2H653_9MICO</name>
<dbReference type="EMBL" id="DXAM01000150">
    <property type="protein sequence ID" value="HJA05377.1"/>
    <property type="molecule type" value="Genomic_DNA"/>
</dbReference>
<dbReference type="Gene3D" id="1.10.30.50">
    <property type="match status" value="1"/>
</dbReference>
<feature type="non-terminal residue" evidence="3">
    <location>
        <position position="551"/>
    </location>
</feature>
<protein>
    <submittedName>
        <fullName evidence="3">HNH endonuclease</fullName>
    </submittedName>
</protein>
<dbReference type="SMART" id="SM00507">
    <property type="entry name" value="HNHc"/>
    <property type="match status" value="1"/>
</dbReference>
<keyword evidence="3" id="KW-0255">Endonuclease</keyword>
<gene>
    <name evidence="3" type="ORF">H9800_11020</name>
</gene>
<proteinExistence type="predicted"/>
<evidence type="ECO:0000256" key="1">
    <source>
        <dbReference type="SAM" id="MobiDB-lite"/>
    </source>
</evidence>
<keyword evidence="3" id="KW-0378">Hydrolase</keyword>
<evidence type="ECO:0000259" key="2">
    <source>
        <dbReference type="SMART" id="SM00507"/>
    </source>
</evidence>
<keyword evidence="3" id="KW-0540">Nuclease</keyword>
<sequence>MTEDEFDDVLHGLTPEQAVEARAVLDELADSRRAAAMIEGHIVSLLARLGRLSDAQAASAAHSRAREDARRSFAAQAAIALRVGPGDARAQLAMAEQIHDDCPATLAALESGDLSLRHAEQVVKAGLNLDPGAKASLDQGAAALGTERTSRQLGTVLKKRAADLDARSFHEKHAEARARRHITMRDLDDGMSELILHGPTLEVRSVFDRIDQMAREVKKDRLRARRAYEREHGRLPEEGWTAPVSGGIDGTDPLTIAASDQRTLPQVRTDIFLDVLLTAQPAGHELHTAGFGAALDTIRANVQVTIPVATLIDPRRAAAWMDDGTLIDPETARILAGSAPGWERIFTRPEDGTIAAVDHYRPTSAQRRAVMARDMTCRLPGCTVAARRCDIDHGHDHARGGPTAVENLEALCPAHHQMKHQAGWKVRQVAGGVIEFTTPTGHTVTDDPISRVFFQESPAAAQCERDEIAREHAAADDARRAQDRADIRRSARRSPRGPHARWPHRTNASTIETRAAFDEPEVRVILGPDGDLVETCDAWLDQDAFLDMLRS</sequence>
<reference evidence="3" key="1">
    <citation type="journal article" date="2021" name="PeerJ">
        <title>Extensive microbial diversity within the chicken gut microbiome revealed by metagenomics and culture.</title>
        <authorList>
            <person name="Gilroy R."/>
            <person name="Ravi A."/>
            <person name="Getino M."/>
            <person name="Pursley I."/>
            <person name="Horton D.L."/>
            <person name="Alikhan N.F."/>
            <person name="Baker D."/>
            <person name="Gharbi K."/>
            <person name="Hall N."/>
            <person name="Watson M."/>
            <person name="Adriaenssens E.M."/>
            <person name="Foster-Nyarko E."/>
            <person name="Jarju S."/>
            <person name="Secka A."/>
            <person name="Antonio M."/>
            <person name="Oren A."/>
            <person name="Chaudhuri R.R."/>
            <person name="La Ragione R."/>
            <person name="Hildebrand F."/>
            <person name="Pallen M.J."/>
        </authorList>
    </citation>
    <scope>NUCLEOTIDE SEQUENCE</scope>
    <source>
        <strain evidence="3">ChiHjej8B7-3636</strain>
    </source>
</reference>
<feature type="compositionally biased region" description="Basic and acidic residues" evidence="1">
    <location>
        <begin position="472"/>
        <end position="489"/>
    </location>
</feature>
<evidence type="ECO:0000313" key="4">
    <source>
        <dbReference type="Proteomes" id="UP000824220"/>
    </source>
</evidence>
<dbReference type="AlphaFoldDB" id="A0A9D2H653"/>
<dbReference type="Proteomes" id="UP000824220">
    <property type="component" value="Unassembled WGS sequence"/>
</dbReference>
<dbReference type="GO" id="GO:0004519">
    <property type="term" value="F:endonuclease activity"/>
    <property type="evidence" value="ECO:0007669"/>
    <property type="project" value="UniProtKB-KW"/>
</dbReference>
<feature type="domain" description="HNH nuclease" evidence="2">
    <location>
        <begin position="365"/>
        <end position="417"/>
    </location>
</feature>
<dbReference type="CDD" id="cd00085">
    <property type="entry name" value="HNHc"/>
    <property type="match status" value="1"/>
</dbReference>
<feature type="region of interest" description="Disordered" evidence="1">
    <location>
        <begin position="472"/>
        <end position="514"/>
    </location>
</feature>
<comment type="caution">
    <text evidence="3">The sequence shown here is derived from an EMBL/GenBank/DDBJ whole genome shotgun (WGS) entry which is preliminary data.</text>
</comment>
<evidence type="ECO:0000313" key="3">
    <source>
        <dbReference type="EMBL" id="HJA05377.1"/>
    </source>
</evidence>